<keyword evidence="4" id="KW-1185">Reference proteome</keyword>
<feature type="transmembrane region" description="Helical" evidence="2">
    <location>
        <begin position="6"/>
        <end position="22"/>
    </location>
</feature>
<comment type="caution">
    <text evidence="3">The sequence shown here is derived from an EMBL/GenBank/DDBJ whole genome shotgun (WGS) entry which is preliminary data.</text>
</comment>
<proteinExistence type="predicted"/>
<keyword evidence="2" id="KW-1133">Transmembrane helix</keyword>
<name>A0ABT3REE8_9BACT</name>
<organism evidence="3 4">
    <name type="scientific">Pontibacter anaerobius</name>
    <dbReference type="NCBI Taxonomy" id="2993940"/>
    <lineage>
        <taxon>Bacteria</taxon>
        <taxon>Pseudomonadati</taxon>
        <taxon>Bacteroidota</taxon>
        <taxon>Cytophagia</taxon>
        <taxon>Cytophagales</taxon>
        <taxon>Hymenobacteraceae</taxon>
        <taxon>Pontibacter</taxon>
    </lineage>
</organism>
<reference evidence="3 4" key="1">
    <citation type="submission" date="2022-11" db="EMBL/GenBank/DDBJ databases">
        <title>The characterization of three novel Bacteroidetes species and genomic analysis of their roles in tidal elemental geochemical cycles.</title>
        <authorList>
            <person name="Ma K.-J."/>
        </authorList>
    </citation>
    <scope>NUCLEOTIDE SEQUENCE [LARGE SCALE GENOMIC DNA]</scope>
    <source>
        <strain evidence="3 4">M82</strain>
    </source>
</reference>
<dbReference type="Proteomes" id="UP001207228">
    <property type="component" value="Unassembled WGS sequence"/>
</dbReference>
<gene>
    <name evidence="3" type="ORF">OO017_08590</name>
</gene>
<dbReference type="RefSeq" id="WP_266052067.1">
    <property type="nucleotide sequence ID" value="NZ_JAPFQO010000005.1"/>
</dbReference>
<evidence type="ECO:0008006" key="5">
    <source>
        <dbReference type="Google" id="ProtNLM"/>
    </source>
</evidence>
<evidence type="ECO:0000256" key="1">
    <source>
        <dbReference type="SAM" id="Coils"/>
    </source>
</evidence>
<evidence type="ECO:0000256" key="2">
    <source>
        <dbReference type="SAM" id="Phobius"/>
    </source>
</evidence>
<keyword evidence="1" id="KW-0175">Coiled coil</keyword>
<protein>
    <recommendedName>
        <fullName evidence="5">DUF2939 domain-containing protein</fullName>
    </recommendedName>
</protein>
<accession>A0ABT3REE8</accession>
<keyword evidence="2" id="KW-0812">Transmembrane</keyword>
<keyword evidence="2" id="KW-0472">Membrane</keyword>
<evidence type="ECO:0000313" key="4">
    <source>
        <dbReference type="Proteomes" id="UP001207228"/>
    </source>
</evidence>
<sequence>MRNILPWILAAVFLFLTLYFYWQKNEAESRLAIADTQVAEIDEELEEQTEAVDSLEEMVLPPDTMNLVPPGGAAFVDELGSLSQSDLQRLKRKGLQNPETELMNDLSRKQSELIPTKGVLGGTMAIRDSRILNDRYALAYYEDGHIGGYMLLKYEVKDGKISWTVLDSSKL</sequence>
<dbReference type="EMBL" id="JAPFQO010000005">
    <property type="protein sequence ID" value="MCX2739999.1"/>
    <property type="molecule type" value="Genomic_DNA"/>
</dbReference>
<feature type="coiled-coil region" evidence="1">
    <location>
        <begin position="24"/>
        <end position="58"/>
    </location>
</feature>
<evidence type="ECO:0000313" key="3">
    <source>
        <dbReference type="EMBL" id="MCX2739999.1"/>
    </source>
</evidence>